<dbReference type="EMBL" id="ATBP01001859">
    <property type="protein sequence ID" value="ETR66622.1"/>
    <property type="molecule type" value="Genomic_DNA"/>
</dbReference>
<dbReference type="Proteomes" id="UP000189670">
    <property type="component" value="Unassembled WGS sequence"/>
</dbReference>
<evidence type="ECO:0000313" key="1">
    <source>
        <dbReference type="EMBL" id="ETR66622.1"/>
    </source>
</evidence>
<protein>
    <submittedName>
        <fullName evidence="1">Uncharacterized protein</fullName>
    </submittedName>
</protein>
<organism evidence="1 2">
    <name type="scientific">Candidatus Magnetoglobus multicellularis str. Araruama</name>
    <dbReference type="NCBI Taxonomy" id="890399"/>
    <lineage>
        <taxon>Bacteria</taxon>
        <taxon>Pseudomonadati</taxon>
        <taxon>Thermodesulfobacteriota</taxon>
        <taxon>Desulfobacteria</taxon>
        <taxon>Desulfobacterales</taxon>
        <taxon>Desulfobacteraceae</taxon>
        <taxon>Candidatus Magnetoglobus</taxon>
    </lineage>
</organism>
<sequence length="207" mass="23143">MNMLFISYCLVFTSILYANEQRNTGELSISEIPDYTINTYTNISIPIQFSVTNGSGILIASVESQYSEIAFSGGGLQLADFLKSLQFVTGINDNIEDILFDINNDSKSGIEEYISMIQQLSQSISESSYLIKPDSSVYLTITPLPYQKGKQEIRLNIMNYEKEVTSKEFILTIETDPTVNKLPKIISLDNSVSEPVSFSVTDTKGFY</sequence>
<evidence type="ECO:0000313" key="2">
    <source>
        <dbReference type="Proteomes" id="UP000189670"/>
    </source>
</evidence>
<accession>A0A1V1NVI7</accession>
<proteinExistence type="predicted"/>
<comment type="caution">
    <text evidence="1">The sequence shown here is derived from an EMBL/GenBank/DDBJ whole genome shotgun (WGS) entry which is preliminary data.</text>
</comment>
<reference evidence="2" key="1">
    <citation type="submission" date="2012-11" db="EMBL/GenBank/DDBJ databases">
        <authorList>
            <person name="Lucero-Rivera Y.E."/>
            <person name="Tovar-Ramirez D."/>
        </authorList>
    </citation>
    <scope>NUCLEOTIDE SEQUENCE [LARGE SCALE GENOMIC DNA]</scope>
    <source>
        <strain evidence="2">Araruama</strain>
    </source>
</reference>
<dbReference type="AlphaFoldDB" id="A0A1V1NVI7"/>
<name>A0A1V1NVI7_9BACT</name>
<gene>
    <name evidence="1" type="ORF">OMM_05564</name>
</gene>